<evidence type="ECO:0000313" key="4">
    <source>
        <dbReference type="Proteomes" id="UP000198625"/>
    </source>
</evidence>
<dbReference type="Proteomes" id="UP000198625">
    <property type="component" value="Unassembled WGS sequence"/>
</dbReference>
<organism evidence="3 4">
    <name type="scientific">Proteiniborus ethanoligenes</name>
    <dbReference type="NCBI Taxonomy" id="415015"/>
    <lineage>
        <taxon>Bacteria</taxon>
        <taxon>Bacillati</taxon>
        <taxon>Bacillota</taxon>
        <taxon>Clostridia</taxon>
        <taxon>Eubacteriales</taxon>
        <taxon>Proteiniborus</taxon>
    </lineage>
</organism>
<feature type="transmembrane region" description="Helical" evidence="1">
    <location>
        <begin position="62"/>
        <end position="82"/>
    </location>
</feature>
<dbReference type="Pfam" id="PF22746">
    <property type="entry name" value="SHOCT-like_DUF2089-C"/>
    <property type="match status" value="1"/>
</dbReference>
<dbReference type="EMBL" id="FNQE01000049">
    <property type="protein sequence ID" value="SDZ38488.1"/>
    <property type="molecule type" value="Genomic_DNA"/>
</dbReference>
<keyword evidence="1" id="KW-0812">Transmembrane</keyword>
<dbReference type="OrthoDB" id="1707810at2"/>
<evidence type="ECO:0000313" key="3">
    <source>
        <dbReference type="EMBL" id="SDZ38488.1"/>
    </source>
</evidence>
<gene>
    <name evidence="3" type="ORF">SAMN05660462_02967</name>
</gene>
<dbReference type="AlphaFoldDB" id="A0A1H3SLD9"/>
<sequence length="134" mass="14977">MKDEIKGILDKLQNGEISPEKALKLIKNIDIKNDFDKIKPARKIKILIIDGDDHKKIHLPGIPFGLVSFLGKLGIIIAPLAIKNNRNIDPKAREALKVIKEINLKEIFDVIKAHGSFDLVDVISENDVVKISIL</sequence>
<reference evidence="3 4" key="1">
    <citation type="submission" date="2016-10" db="EMBL/GenBank/DDBJ databases">
        <authorList>
            <person name="de Groot N.N."/>
        </authorList>
    </citation>
    <scope>NUCLEOTIDE SEQUENCE [LARGE SCALE GENOMIC DNA]</scope>
    <source>
        <strain evidence="3 4">DSM 21650</strain>
    </source>
</reference>
<dbReference type="RefSeq" id="WP_091733011.1">
    <property type="nucleotide sequence ID" value="NZ_FNQE01000049.1"/>
</dbReference>
<name>A0A1H3SLD9_9FIRM</name>
<keyword evidence="4" id="KW-1185">Reference proteome</keyword>
<proteinExistence type="predicted"/>
<evidence type="ECO:0000259" key="2">
    <source>
        <dbReference type="Pfam" id="PF22746"/>
    </source>
</evidence>
<dbReference type="STRING" id="415015.SAMN05660462_02967"/>
<evidence type="ECO:0000256" key="1">
    <source>
        <dbReference type="SAM" id="Phobius"/>
    </source>
</evidence>
<protein>
    <recommendedName>
        <fullName evidence="2">YvlB/LiaX N-terminal domain-containing protein</fullName>
    </recommendedName>
</protein>
<keyword evidence="1" id="KW-0472">Membrane</keyword>
<feature type="domain" description="YvlB/LiaX N-terminal" evidence="2">
    <location>
        <begin position="3"/>
        <end position="31"/>
    </location>
</feature>
<accession>A0A1H3SLD9</accession>
<keyword evidence="1" id="KW-1133">Transmembrane helix</keyword>
<dbReference type="InterPro" id="IPR053959">
    <property type="entry name" value="YvlB/LiaX_N"/>
</dbReference>